<evidence type="ECO:0000256" key="2">
    <source>
        <dbReference type="ARBA" id="ARBA00004167"/>
    </source>
</evidence>
<evidence type="ECO:0000313" key="16">
    <source>
        <dbReference type="Proteomes" id="UP000636709"/>
    </source>
</evidence>
<comment type="subcellular location">
    <subcellularLocation>
        <location evidence="2">Membrane</location>
        <topology evidence="2">Single-pass membrane protein</topology>
    </subcellularLocation>
</comment>
<dbReference type="InterPro" id="IPR001128">
    <property type="entry name" value="Cyt_P450"/>
</dbReference>
<evidence type="ECO:0000313" key="15">
    <source>
        <dbReference type="EMBL" id="KAF8661164.1"/>
    </source>
</evidence>
<evidence type="ECO:0000256" key="12">
    <source>
        <dbReference type="PIRSR" id="PIRSR602401-1"/>
    </source>
</evidence>
<evidence type="ECO:0000256" key="9">
    <source>
        <dbReference type="ARBA" id="ARBA00023004"/>
    </source>
</evidence>
<dbReference type="GO" id="GO:0004497">
    <property type="term" value="F:monooxygenase activity"/>
    <property type="evidence" value="ECO:0007669"/>
    <property type="project" value="UniProtKB-KW"/>
</dbReference>
<feature type="coiled-coil region" evidence="14">
    <location>
        <begin position="159"/>
        <end position="186"/>
    </location>
</feature>
<dbReference type="PRINTS" id="PR00463">
    <property type="entry name" value="EP450I"/>
</dbReference>
<dbReference type="PANTHER" id="PTHR47953:SF19">
    <property type="entry name" value="OS06G0641600 PROTEIN"/>
    <property type="match status" value="1"/>
</dbReference>
<evidence type="ECO:0000256" key="11">
    <source>
        <dbReference type="ARBA" id="ARBA00023136"/>
    </source>
</evidence>
<keyword evidence="10 13" id="KW-0503">Monooxygenase</keyword>
<dbReference type="InterPro" id="IPR036396">
    <property type="entry name" value="Cyt_P450_sf"/>
</dbReference>
<dbReference type="EMBL" id="JACEFO010002416">
    <property type="protein sequence ID" value="KAF8661164.1"/>
    <property type="molecule type" value="Genomic_DNA"/>
</dbReference>
<feature type="binding site" description="axial binding residue" evidence="12">
    <location>
        <position position="347"/>
    </location>
    <ligand>
        <name>heme</name>
        <dbReference type="ChEBI" id="CHEBI:30413"/>
    </ligand>
    <ligandPart>
        <name>Fe</name>
        <dbReference type="ChEBI" id="CHEBI:18248"/>
    </ligandPart>
</feature>
<keyword evidence="8 13" id="KW-0560">Oxidoreductase</keyword>
<dbReference type="GO" id="GO:0005506">
    <property type="term" value="F:iron ion binding"/>
    <property type="evidence" value="ECO:0007669"/>
    <property type="project" value="InterPro"/>
</dbReference>
<keyword evidence="11" id="KW-0472">Membrane</keyword>
<dbReference type="OrthoDB" id="620821at2759"/>
<evidence type="ECO:0000256" key="14">
    <source>
        <dbReference type="SAM" id="Coils"/>
    </source>
</evidence>
<dbReference type="PROSITE" id="PS00086">
    <property type="entry name" value="CYTOCHROME_P450"/>
    <property type="match status" value="1"/>
</dbReference>
<dbReference type="GO" id="GO:0016705">
    <property type="term" value="F:oxidoreductase activity, acting on paired donors, with incorporation or reduction of molecular oxygen"/>
    <property type="evidence" value="ECO:0007669"/>
    <property type="project" value="InterPro"/>
</dbReference>
<keyword evidence="5" id="KW-0812">Transmembrane</keyword>
<dbReference type="Proteomes" id="UP000636709">
    <property type="component" value="Unassembled WGS sequence"/>
</dbReference>
<proteinExistence type="inferred from homology"/>
<dbReference type="InterPro" id="IPR017972">
    <property type="entry name" value="Cyt_P450_CS"/>
</dbReference>
<comment type="cofactor">
    <cofactor evidence="1 12">
        <name>heme</name>
        <dbReference type="ChEBI" id="CHEBI:30413"/>
    </cofactor>
</comment>
<comment type="caution">
    <text evidence="15">The sequence shown here is derived from an EMBL/GenBank/DDBJ whole genome shotgun (WGS) entry which is preliminary data.</text>
</comment>
<keyword evidence="7" id="KW-1133">Transmembrane helix</keyword>
<evidence type="ECO:0000256" key="7">
    <source>
        <dbReference type="ARBA" id="ARBA00022989"/>
    </source>
</evidence>
<keyword evidence="16" id="KW-1185">Reference proteome</keyword>
<dbReference type="PRINTS" id="PR00385">
    <property type="entry name" value="P450"/>
</dbReference>
<evidence type="ECO:0000256" key="1">
    <source>
        <dbReference type="ARBA" id="ARBA00001971"/>
    </source>
</evidence>
<evidence type="ECO:0000256" key="3">
    <source>
        <dbReference type="ARBA" id="ARBA00010617"/>
    </source>
</evidence>
<dbReference type="SUPFAM" id="SSF48264">
    <property type="entry name" value="Cytochrome P450"/>
    <property type="match status" value="1"/>
</dbReference>
<organism evidence="15 16">
    <name type="scientific">Digitaria exilis</name>
    <dbReference type="NCBI Taxonomy" id="1010633"/>
    <lineage>
        <taxon>Eukaryota</taxon>
        <taxon>Viridiplantae</taxon>
        <taxon>Streptophyta</taxon>
        <taxon>Embryophyta</taxon>
        <taxon>Tracheophyta</taxon>
        <taxon>Spermatophyta</taxon>
        <taxon>Magnoliopsida</taxon>
        <taxon>Liliopsida</taxon>
        <taxon>Poales</taxon>
        <taxon>Poaceae</taxon>
        <taxon>PACMAD clade</taxon>
        <taxon>Panicoideae</taxon>
        <taxon>Panicodae</taxon>
        <taxon>Paniceae</taxon>
        <taxon>Anthephorinae</taxon>
        <taxon>Digitaria</taxon>
    </lineage>
</organism>
<name>A0A835ABS7_9POAL</name>
<evidence type="ECO:0000256" key="6">
    <source>
        <dbReference type="ARBA" id="ARBA00022723"/>
    </source>
</evidence>
<evidence type="ECO:0000256" key="8">
    <source>
        <dbReference type="ARBA" id="ARBA00023002"/>
    </source>
</evidence>
<dbReference type="InterPro" id="IPR002401">
    <property type="entry name" value="Cyt_P450_E_grp-I"/>
</dbReference>
<dbReference type="InterPro" id="IPR052306">
    <property type="entry name" value="CYP450_71D"/>
</dbReference>
<keyword evidence="14" id="KW-0175">Coiled coil</keyword>
<comment type="similarity">
    <text evidence="3 13">Belongs to the cytochrome P450 family.</text>
</comment>
<keyword evidence="4 12" id="KW-0349">Heme</keyword>
<reference evidence="15" key="1">
    <citation type="submission" date="2020-07" db="EMBL/GenBank/DDBJ databases">
        <title>Genome sequence and genetic diversity analysis of an under-domesticated orphan crop, white fonio (Digitaria exilis).</title>
        <authorList>
            <person name="Bennetzen J.L."/>
            <person name="Chen S."/>
            <person name="Ma X."/>
            <person name="Wang X."/>
            <person name="Yssel A.E.J."/>
            <person name="Chaluvadi S.R."/>
            <person name="Johnson M."/>
            <person name="Gangashetty P."/>
            <person name="Hamidou F."/>
            <person name="Sanogo M.D."/>
            <person name="Zwaenepoel A."/>
            <person name="Wallace J."/>
            <person name="Van De Peer Y."/>
            <person name="Van Deynze A."/>
        </authorList>
    </citation>
    <scope>NUCLEOTIDE SEQUENCE</scope>
    <source>
        <tissue evidence="15">Leaves</tissue>
    </source>
</reference>
<accession>A0A835ABS7</accession>
<keyword evidence="9 12" id="KW-0408">Iron</keyword>
<keyword evidence="6 12" id="KW-0479">Metal-binding</keyword>
<evidence type="ECO:0000256" key="5">
    <source>
        <dbReference type="ARBA" id="ARBA00022692"/>
    </source>
</evidence>
<sequence length="410" mass="45369">MLPVIGSIHHLITGGPLIHRTLRDLAGEHGPLMMLRLGEVPTLVVTSPEAASASRVQSFSRIREEEVARFLHTLSSAAAGAGDDGGGAAVDMSRGISEFINDAFMRECIGSRCKYQEEYDDAFHAAVRETSGLSVADLFPSSRVMGMLAMAPRRALACRHRMQRVLEKVMKEKKQAMDRGDEAAQESFIGVLLRLQRDGSSPIELTNDTIVALMFDIFSAGSDTSASQLTWCMTELVRSPRVMAKAQAEVRKAFGEKERRITEEDLAMANLGYLKLVIKETMRMHPQLPLLIPRQCRETCKVMGYDIPKGTAVLINEFKPERFEDNDLDYKGTNYQYLPFGSGRRMCPGLNLGLANTNLVLACLLYHFDWKLPDGLEPKDVDATEAVGLIANKKTKLVLRPIARIALAKA</sequence>
<evidence type="ECO:0000256" key="10">
    <source>
        <dbReference type="ARBA" id="ARBA00023033"/>
    </source>
</evidence>
<protein>
    <recommendedName>
        <fullName evidence="17">Cytochrome P450</fullName>
    </recommendedName>
</protein>
<dbReference type="PANTHER" id="PTHR47953">
    <property type="entry name" value="OS08G0105600 PROTEIN"/>
    <property type="match status" value="1"/>
</dbReference>
<dbReference type="AlphaFoldDB" id="A0A835ABS7"/>
<dbReference type="Pfam" id="PF00067">
    <property type="entry name" value="p450"/>
    <property type="match status" value="1"/>
</dbReference>
<dbReference type="GO" id="GO:0020037">
    <property type="term" value="F:heme binding"/>
    <property type="evidence" value="ECO:0007669"/>
    <property type="project" value="InterPro"/>
</dbReference>
<dbReference type="GO" id="GO:0016020">
    <property type="term" value="C:membrane"/>
    <property type="evidence" value="ECO:0007669"/>
    <property type="project" value="UniProtKB-SubCell"/>
</dbReference>
<evidence type="ECO:0000256" key="13">
    <source>
        <dbReference type="RuleBase" id="RU000461"/>
    </source>
</evidence>
<dbReference type="Gene3D" id="1.10.630.10">
    <property type="entry name" value="Cytochrome P450"/>
    <property type="match status" value="1"/>
</dbReference>
<evidence type="ECO:0000256" key="4">
    <source>
        <dbReference type="ARBA" id="ARBA00022617"/>
    </source>
</evidence>
<evidence type="ECO:0008006" key="17">
    <source>
        <dbReference type="Google" id="ProtNLM"/>
    </source>
</evidence>
<gene>
    <name evidence="15" type="ORF">HU200_057274</name>
</gene>